<keyword evidence="3 7" id="KW-0547">Nucleotide-binding</keyword>
<dbReference type="InterPro" id="IPR020058">
    <property type="entry name" value="Glu/Gln-tRNA-synth_Ib_cat-dom"/>
</dbReference>
<evidence type="ECO:0000259" key="8">
    <source>
        <dbReference type="Pfam" id="PF00749"/>
    </source>
</evidence>
<dbReference type="InterPro" id="IPR001412">
    <property type="entry name" value="aa-tRNA-synth_I_CS"/>
</dbReference>
<dbReference type="InterPro" id="IPR033910">
    <property type="entry name" value="GluRS_core"/>
</dbReference>
<dbReference type="InterPro" id="IPR008925">
    <property type="entry name" value="aa_tRNA-synth_I_cd-bd_sf"/>
</dbReference>
<feature type="domain" description="Glutamyl/glutaminyl-tRNA synthetase class Ib catalytic" evidence="8">
    <location>
        <begin position="5"/>
        <end position="303"/>
    </location>
</feature>
<dbReference type="NCBIfam" id="TIGR00464">
    <property type="entry name" value="gltX_bact"/>
    <property type="match status" value="1"/>
</dbReference>
<feature type="short sequence motif" description="'HIGH' region" evidence="7">
    <location>
        <begin position="10"/>
        <end position="20"/>
    </location>
</feature>
<dbReference type="Pfam" id="PF00749">
    <property type="entry name" value="tRNA-synt_1c"/>
    <property type="match status" value="1"/>
</dbReference>
<feature type="domain" description="Aminoacyl-tRNA synthetase class I anticodon-binding" evidence="9">
    <location>
        <begin position="318"/>
        <end position="462"/>
    </location>
</feature>
<evidence type="ECO:0000313" key="10">
    <source>
        <dbReference type="EMBL" id="OHA01117.1"/>
    </source>
</evidence>
<keyword evidence="6 7" id="KW-0030">Aminoacyl-tRNA synthetase</keyword>
<dbReference type="InterPro" id="IPR000924">
    <property type="entry name" value="Glu/Gln-tRNA-synth"/>
</dbReference>
<gene>
    <name evidence="7" type="primary">gltX</name>
    <name evidence="10" type="ORF">A3C12_02460</name>
</gene>
<comment type="catalytic activity">
    <reaction evidence="7">
        <text>tRNA(Glu) + L-glutamate + ATP = L-glutamyl-tRNA(Glu) + AMP + diphosphate</text>
        <dbReference type="Rhea" id="RHEA:23540"/>
        <dbReference type="Rhea" id="RHEA-COMP:9663"/>
        <dbReference type="Rhea" id="RHEA-COMP:9680"/>
        <dbReference type="ChEBI" id="CHEBI:29985"/>
        <dbReference type="ChEBI" id="CHEBI:30616"/>
        <dbReference type="ChEBI" id="CHEBI:33019"/>
        <dbReference type="ChEBI" id="CHEBI:78442"/>
        <dbReference type="ChEBI" id="CHEBI:78520"/>
        <dbReference type="ChEBI" id="CHEBI:456215"/>
        <dbReference type="EC" id="6.1.1.17"/>
    </reaction>
</comment>
<dbReference type="Proteomes" id="UP000178710">
    <property type="component" value="Unassembled WGS sequence"/>
</dbReference>
<dbReference type="GO" id="GO:0006424">
    <property type="term" value="P:glutamyl-tRNA aminoacylation"/>
    <property type="evidence" value="ECO:0007669"/>
    <property type="project" value="UniProtKB-UniRule"/>
</dbReference>
<dbReference type="PANTHER" id="PTHR43311">
    <property type="entry name" value="GLUTAMATE--TRNA LIGASE"/>
    <property type="match status" value="1"/>
</dbReference>
<dbReference type="CDD" id="cd00808">
    <property type="entry name" value="GluRS_core"/>
    <property type="match status" value="1"/>
</dbReference>
<dbReference type="InterPro" id="IPR004527">
    <property type="entry name" value="Glu-tRNA-ligase_bac/mito"/>
</dbReference>
<evidence type="ECO:0000256" key="2">
    <source>
        <dbReference type="ARBA" id="ARBA00022598"/>
    </source>
</evidence>
<protein>
    <recommendedName>
        <fullName evidence="7">Glutamate--tRNA ligase</fullName>
        <ecNumber evidence="7">6.1.1.17</ecNumber>
    </recommendedName>
    <alternativeName>
        <fullName evidence="7">Glutamyl-tRNA synthetase</fullName>
        <shortName evidence="7">GluRS</shortName>
    </alternativeName>
</protein>
<dbReference type="InterPro" id="IPR045462">
    <property type="entry name" value="aa-tRNA-synth_I_cd-bd"/>
</dbReference>
<dbReference type="PRINTS" id="PR00987">
    <property type="entry name" value="TRNASYNTHGLU"/>
</dbReference>
<dbReference type="EC" id="6.1.1.17" evidence="7"/>
<organism evidence="10 11">
    <name type="scientific">Candidatus Sungbacteria bacterium RIFCSPHIGHO2_02_FULL_49_20</name>
    <dbReference type="NCBI Taxonomy" id="1802272"/>
    <lineage>
        <taxon>Bacteria</taxon>
        <taxon>Candidatus Sungiibacteriota</taxon>
    </lineage>
</organism>
<evidence type="ECO:0000256" key="3">
    <source>
        <dbReference type="ARBA" id="ARBA00022741"/>
    </source>
</evidence>
<name>A0A1G2KNY8_9BACT</name>
<dbReference type="GO" id="GO:0005524">
    <property type="term" value="F:ATP binding"/>
    <property type="evidence" value="ECO:0007669"/>
    <property type="project" value="UniProtKB-UniRule"/>
</dbReference>
<evidence type="ECO:0000259" key="9">
    <source>
        <dbReference type="Pfam" id="PF19269"/>
    </source>
</evidence>
<dbReference type="GO" id="GO:0005829">
    <property type="term" value="C:cytosol"/>
    <property type="evidence" value="ECO:0007669"/>
    <property type="project" value="TreeGrafter"/>
</dbReference>
<dbReference type="Pfam" id="PF19269">
    <property type="entry name" value="Anticodon_2"/>
    <property type="match status" value="1"/>
</dbReference>
<evidence type="ECO:0000313" key="11">
    <source>
        <dbReference type="Proteomes" id="UP000178710"/>
    </source>
</evidence>
<dbReference type="PANTHER" id="PTHR43311:SF2">
    <property type="entry name" value="GLUTAMATE--TRNA LIGASE, MITOCHONDRIAL-RELATED"/>
    <property type="match status" value="1"/>
</dbReference>
<keyword evidence="2 7" id="KW-0436">Ligase</keyword>
<dbReference type="GO" id="GO:0000049">
    <property type="term" value="F:tRNA binding"/>
    <property type="evidence" value="ECO:0007669"/>
    <property type="project" value="InterPro"/>
</dbReference>
<dbReference type="AlphaFoldDB" id="A0A1G2KNY8"/>
<comment type="caution">
    <text evidence="10">The sequence shown here is derived from an EMBL/GenBank/DDBJ whole genome shotgun (WGS) entry which is preliminary data.</text>
</comment>
<dbReference type="SUPFAM" id="SSF48163">
    <property type="entry name" value="An anticodon-binding domain of class I aminoacyl-tRNA synthetases"/>
    <property type="match status" value="1"/>
</dbReference>
<keyword evidence="4 7" id="KW-0067">ATP-binding</keyword>
<proteinExistence type="inferred from homology"/>
<comment type="subunit">
    <text evidence="7">Monomer.</text>
</comment>
<dbReference type="InterPro" id="IPR049940">
    <property type="entry name" value="GluQ/Sye"/>
</dbReference>
<evidence type="ECO:0000256" key="5">
    <source>
        <dbReference type="ARBA" id="ARBA00022917"/>
    </source>
</evidence>
<keyword evidence="5 7" id="KW-0648">Protein biosynthesis</keyword>
<feature type="short sequence motif" description="'KMSKS' region" evidence="7">
    <location>
        <begin position="235"/>
        <end position="239"/>
    </location>
</feature>
<comment type="caution">
    <text evidence="7">Lacks conserved residue(s) required for the propagation of feature annotation.</text>
</comment>
<evidence type="ECO:0000256" key="1">
    <source>
        <dbReference type="ARBA" id="ARBA00007894"/>
    </source>
</evidence>
<feature type="binding site" evidence="7">
    <location>
        <position position="238"/>
    </location>
    <ligand>
        <name>ATP</name>
        <dbReference type="ChEBI" id="CHEBI:30616"/>
    </ligand>
</feature>
<dbReference type="Gene3D" id="1.10.10.350">
    <property type="match status" value="1"/>
</dbReference>
<comment type="subcellular location">
    <subcellularLocation>
        <location evidence="7">Cytoplasm</location>
    </subcellularLocation>
</comment>
<comment type="function">
    <text evidence="7">Catalyzes the attachment of glutamate to tRNA(Glu) in a two-step reaction: glutamate is first activated by ATP to form Glu-AMP and then transferred to the acceptor end of tRNA(Glu).</text>
</comment>
<reference evidence="10 11" key="1">
    <citation type="journal article" date="2016" name="Nat. Commun.">
        <title>Thousands of microbial genomes shed light on interconnected biogeochemical processes in an aquifer system.</title>
        <authorList>
            <person name="Anantharaman K."/>
            <person name="Brown C.T."/>
            <person name="Hug L.A."/>
            <person name="Sharon I."/>
            <person name="Castelle C.J."/>
            <person name="Probst A.J."/>
            <person name="Thomas B.C."/>
            <person name="Singh A."/>
            <person name="Wilkins M.J."/>
            <person name="Karaoz U."/>
            <person name="Brodie E.L."/>
            <person name="Williams K.H."/>
            <person name="Hubbard S.S."/>
            <person name="Banfield J.F."/>
        </authorList>
    </citation>
    <scope>NUCLEOTIDE SEQUENCE [LARGE SCALE GENOMIC DNA]</scope>
</reference>
<dbReference type="InterPro" id="IPR020751">
    <property type="entry name" value="aa-tRNA-synth_I_codon-bd_sub2"/>
</dbReference>
<evidence type="ECO:0000256" key="7">
    <source>
        <dbReference type="HAMAP-Rule" id="MF_00022"/>
    </source>
</evidence>
<dbReference type="EMBL" id="MHQK01000035">
    <property type="protein sequence ID" value="OHA01117.1"/>
    <property type="molecule type" value="Genomic_DNA"/>
</dbReference>
<dbReference type="SUPFAM" id="SSF52374">
    <property type="entry name" value="Nucleotidylyl transferase"/>
    <property type="match status" value="1"/>
</dbReference>
<keyword evidence="7" id="KW-0963">Cytoplasm</keyword>
<evidence type="ECO:0000256" key="6">
    <source>
        <dbReference type="ARBA" id="ARBA00023146"/>
    </source>
</evidence>
<sequence>MTNPRLRFAPSPTGHLHIGGARSALFNYLLAKKWNGTFIVRIEDTDRDRSTKEFEDDIMRGLLWLGIKPDESPLREGPLGPYRQSERREYYTSVLQRLLEKKIAFYCPHDEKKAKDRKNPAPHWCEYRDGGGESAGIIRFKTPKDEEIIFADLIRGEIRTKTNEIGDFSIAKSVELPLYNLANVVDDHAMQISHVMRGEDHIANAPKQILLQKSLGYESPEYGHLPLILGPDRAKLSKRHGATSLLEFQKDYLPEALVNFLALLGWNPGTEQEIFSLDELIQQFSVERIHKAGAIFDFKKLDWMNAEYIRRVPTETLAKIIAPHLSTNISKRIAAEPEYLERALDVEKSRLRRLSEASEALDLYFNEPKFDREILRWKSLGWDAIRKSLKKSAEIIRQLNTAPTIEEASTLLLELANQCQDRGEILWPLRVSLTGRKASASPFEIISVLGREESLRRLEKTIAALVNLN</sequence>
<dbReference type="PROSITE" id="PS00178">
    <property type="entry name" value="AA_TRNA_LIGASE_I"/>
    <property type="match status" value="1"/>
</dbReference>
<dbReference type="Gene3D" id="3.40.50.620">
    <property type="entry name" value="HUPs"/>
    <property type="match status" value="1"/>
</dbReference>
<dbReference type="GO" id="GO:0004818">
    <property type="term" value="F:glutamate-tRNA ligase activity"/>
    <property type="evidence" value="ECO:0007669"/>
    <property type="project" value="UniProtKB-UniRule"/>
</dbReference>
<dbReference type="HAMAP" id="MF_00022">
    <property type="entry name" value="Glu_tRNA_synth_type1"/>
    <property type="match status" value="1"/>
</dbReference>
<evidence type="ECO:0000256" key="4">
    <source>
        <dbReference type="ARBA" id="ARBA00022840"/>
    </source>
</evidence>
<accession>A0A1G2KNY8</accession>
<dbReference type="GO" id="GO:0008270">
    <property type="term" value="F:zinc ion binding"/>
    <property type="evidence" value="ECO:0007669"/>
    <property type="project" value="InterPro"/>
</dbReference>
<dbReference type="InterPro" id="IPR014729">
    <property type="entry name" value="Rossmann-like_a/b/a_fold"/>
</dbReference>
<comment type="similarity">
    <text evidence="1 7">Belongs to the class-I aminoacyl-tRNA synthetase family. Glutamate--tRNA ligase type 1 subfamily.</text>
</comment>